<protein>
    <submittedName>
        <fullName evidence="2">Uncharacterized protein</fullName>
    </submittedName>
</protein>
<evidence type="ECO:0000313" key="3">
    <source>
        <dbReference type="Proteomes" id="UP000838878"/>
    </source>
</evidence>
<name>A0A8J9VGT0_9NEOP</name>
<feature type="compositionally biased region" description="Low complexity" evidence="1">
    <location>
        <begin position="73"/>
        <end position="87"/>
    </location>
</feature>
<accession>A0A8J9VGT0</accession>
<feature type="compositionally biased region" description="Basic and acidic residues" evidence="1">
    <location>
        <begin position="57"/>
        <end position="72"/>
    </location>
</feature>
<feature type="non-terminal residue" evidence="2">
    <location>
        <position position="87"/>
    </location>
</feature>
<feature type="region of interest" description="Disordered" evidence="1">
    <location>
        <begin position="47"/>
        <end position="87"/>
    </location>
</feature>
<proteinExistence type="predicted"/>
<dbReference type="EMBL" id="OV170222">
    <property type="protein sequence ID" value="CAH0721373.1"/>
    <property type="molecule type" value="Genomic_DNA"/>
</dbReference>
<gene>
    <name evidence="2" type="ORF">BINO364_LOCUS7483</name>
</gene>
<dbReference type="Proteomes" id="UP000838878">
    <property type="component" value="Chromosome 2"/>
</dbReference>
<evidence type="ECO:0000313" key="2">
    <source>
        <dbReference type="EMBL" id="CAH0721373.1"/>
    </source>
</evidence>
<keyword evidence="3" id="KW-1185">Reference proteome</keyword>
<sequence length="87" mass="9279">MLILHSVAARSVDGEMHGAESDSGLPTRSTARKFYFKGYEGWVAGRRGGSRTWQRAPAERGGEGATLREPRAPRTAVAAAAAAARPR</sequence>
<organism evidence="2 3">
    <name type="scientific">Brenthis ino</name>
    <name type="common">lesser marbled fritillary</name>
    <dbReference type="NCBI Taxonomy" id="405034"/>
    <lineage>
        <taxon>Eukaryota</taxon>
        <taxon>Metazoa</taxon>
        <taxon>Ecdysozoa</taxon>
        <taxon>Arthropoda</taxon>
        <taxon>Hexapoda</taxon>
        <taxon>Insecta</taxon>
        <taxon>Pterygota</taxon>
        <taxon>Neoptera</taxon>
        <taxon>Endopterygota</taxon>
        <taxon>Lepidoptera</taxon>
        <taxon>Glossata</taxon>
        <taxon>Ditrysia</taxon>
        <taxon>Papilionoidea</taxon>
        <taxon>Nymphalidae</taxon>
        <taxon>Heliconiinae</taxon>
        <taxon>Argynnini</taxon>
        <taxon>Brenthis</taxon>
    </lineage>
</organism>
<dbReference type="AlphaFoldDB" id="A0A8J9VGT0"/>
<evidence type="ECO:0000256" key="1">
    <source>
        <dbReference type="SAM" id="MobiDB-lite"/>
    </source>
</evidence>
<reference evidence="2" key="1">
    <citation type="submission" date="2021-12" db="EMBL/GenBank/DDBJ databases">
        <authorList>
            <person name="Martin H S."/>
        </authorList>
    </citation>
    <scope>NUCLEOTIDE SEQUENCE</scope>
</reference>